<protein>
    <submittedName>
        <fullName evidence="1">Uncharacterized protein</fullName>
    </submittedName>
</protein>
<reference evidence="1" key="1">
    <citation type="submission" date="2021-01" db="EMBL/GenBank/DDBJ databases">
        <authorList>
            <consortium name="Genoscope - CEA"/>
            <person name="William W."/>
        </authorList>
    </citation>
    <scope>NUCLEOTIDE SEQUENCE</scope>
</reference>
<proteinExistence type="predicted"/>
<dbReference type="AlphaFoldDB" id="A0A8S1NC34"/>
<sequence>MNQQGNNYDFKIMLGKVIEKNMSFKIGYSQTKSEDYEIVLKLKVKSNIDVKTADSEFKERCKSCYTILTSFVKQIRDFLKPTFALSYQVDEHYAYIIFKYANQVELQEFIEICKFIRDTMEKSQEREEVQLVIETDLSFQKLSESISNAVYQMNLEVQGKAEFQKDTLKLLENIKMCNQDILPSFLQQKYLSQILLYLQLLEKVQAEIEIEKIEYDLGFAQPSIELPFKFAIYGKLQKFAEQYLDDGVIELIIRGPGLSVSVNFTYKGSLFTLIDNILIIKQ</sequence>
<evidence type="ECO:0000313" key="1">
    <source>
        <dbReference type="EMBL" id="CAD8090168.1"/>
    </source>
</evidence>
<keyword evidence="2" id="KW-1185">Reference proteome</keyword>
<comment type="caution">
    <text evidence="1">The sequence shown here is derived from an EMBL/GenBank/DDBJ whole genome shotgun (WGS) entry which is preliminary data.</text>
</comment>
<dbReference type="OrthoDB" id="295048at2759"/>
<dbReference type="EMBL" id="CAJJDN010000055">
    <property type="protein sequence ID" value="CAD8090168.1"/>
    <property type="molecule type" value="Genomic_DNA"/>
</dbReference>
<dbReference type="Proteomes" id="UP000692954">
    <property type="component" value="Unassembled WGS sequence"/>
</dbReference>
<gene>
    <name evidence="1" type="ORF">PSON_ATCC_30995.1.T0550180</name>
</gene>
<evidence type="ECO:0000313" key="2">
    <source>
        <dbReference type="Proteomes" id="UP000692954"/>
    </source>
</evidence>
<name>A0A8S1NC34_9CILI</name>
<accession>A0A8S1NC34</accession>
<organism evidence="1 2">
    <name type="scientific">Paramecium sonneborni</name>
    <dbReference type="NCBI Taxonomy" id="65129"/>
    <lineage>
        <taxon>Eukaryota</taxon>
        <taxon>Sar</taxon>
        <taxon>Alveolata</taxon>
        <taxon>Ciliophora</taxon>
        <taxon>Intramacronucleata</taxon>
        <taxon>Oligohymenophorea</taxon>
        <taxon>Peniculida</taxon>
        <taxon>Parameciidae</taxon>
        <taxon>Paramecium</taxon>
    </lineage>
</organism>